<keyword evidence="3" id="KW-0949">S-adenosyl-L-methionine</keyword>
<dbReference type="SFLD" id="SFLDG01387">
    <property type="entry name" value="BtrN-like_SPASM_domain_contain"/>
    <property type="match status" value="1"/>
</dbReference>
<dbReference type="NCBIfam" id="TIGR04085">
    <property type="entry name" value="rSAM_more_4Fe4S"/>
    <property type="match status" value="1"/>
</dbReference>
<reference evidence="9" key="1">
    <citation type="submission" date="2019-05" db="EMBL/GenBank/DDBJ databases">
        <title>Methanoculleus sp. FWC-SCC1, a methanogenic archaeon isolated from deep marine cold seep.</title>
        <authorList>
            <person name="Chen Y.-W."/>
            <person name="Chen S.-C."/>
            <person name="Teng N.-H."/>
            <person name="Lai M.-C."/>
        </authorList>
    </citation>
    <scope>NUCLEOTIDE SEQUENCE</scope>
    <source>
        <strain evidence="9">FWC-SCC1</strain>
    </source>
</reference>
<dbReference type="SFLD" id="SFLDG01386">
    <property type="entry name" value="main_SPASM_domain-containing"/>
    <property type="match status" value="1"/>
</dbReference>
<keyword evidence="2" id="KW-0004">4Fe-4S</keyword>
<dbReference type="InterPro" id="IPR058240">
    <property type="entry name" value="rSAM_sf"/>
</dbReference>
<keyword evidence="5" id="KW-0408">Iron</keyword>
<dbReference type="SFLD" id="SFLDS00029">
    <property type="entry name" value="Radical_SAM"/>
    <property type="match status" value="2"/>
</dbReference>
<comment type="cofactor">
    <cofactor evidence="1">
        <name>[4Fe-4S] cluster</name>
        <dbReference type="ChEBI" id="CHEBI:49883"/>
    </cofactor>
</comment>
<proteinExistence type="predicted"/>
<keyword evidence="6" id="KW-0411">Iron-sulfur</keyword>
<comment type="caution">
    <text evidence="9">The sequence shown here is derived from an EMBL/GenBank/DDBJ whole genome shotgun (WGS) entry which is preliminary data.</text>
</comment>
<dbReference type="EMBL" id="VCYH01000001">
    <property type="protein sequence ID" value="MDN7023795.1"/>
    <property type="molecule type" value="Genomic_DNA"/>
</dbReference>
<dbReference type="CDD" id="cd01335">
    <property type="entry name" value="Radical_SAM"/>
    <property type="match status" value="1"/>
</dbReference>
<dbReference type="InterPro" id="IPR017200">
    <property type="entry name" value="PqqE-like"/>
</dbReference>
<dbReference type="PANTHER" id="PTHR11228">
    <property type="entry name" value="RADICAL SAM DOMAIN PROTEIN"/>
    <property type="match status" value="1"/>
</dbReference>
<evidence type="ECO:0000313" key="10">
    <source>
        <dbReference type="Proteomes" id="UP001168338"/>
    </source>
</evidence>
<dbReference type="PROSITE" id="PS51918">
    <property type="entry name" value="RADICAL_SAM"/>
    <property type="match status" value="1"/>
</dbReference>
<dbReference type="InterPro" id="IPR013785">
    <property type="entry name" value="Aldolase_TIM"/>
</dbReference>
<evidence type="ECO:0000256" key="5">
    <source>
        <dbReference type="ARBA" id="ARBA00023004"/>
    </source>
</evidence>
<protein>
    <submittedName>
        <fullName evidence="9">Radical SAM protein</fullName>
    </submittedName>
</protein>
<sequence length="414" mass="45011">MNRITRYIHAQGTVSEVLRHRHGGRTPSGMLAFSDIRRPVVFWNITNRCNLRCSHCYIRAGPGERREDELTTEEGMALIDDLAGMRVPLLLFSGGEPLVREDFWDLARHANDCGLTTALSTNGTLITPAAARRLCDAGVEYVGVSLDGATAETHDRMRNAPGSFLLALRALENCRSAGLKCGVRVTATRENYAEIPDLIDLSLDCGAERFCVYWLVPSGRGGEGYGALQLGSREIAGLLDLLVQKAREGDPEAMEFLTVDAPQDAVYLFRRLREEDPPAYESMCTLLARSGVGCSAGDRIANIDPAGSIYPCQFAQLPALRVGSIRDRPFSAVWNDPDNGVLSAFRRKKDLVGGSCGRCPYRETCGGGCRIRALAATGDLWAEDPLCPLCREETPGDAPPAGSPEARTQPPALR</sequence>
<feature type="region of interest" description="Disordered" evidence="7">
    <location>
        <begin position="392"/>
        <end position="414"/>
    </location>
</feature>
<dbReference type="SUPFAM" id="SSF102114">
    <property type="entry name" value="Radical SAM enzymes"/>
    <property type="match status" value="1"/>
</dbReference>
<evidence type="ECO:0000256" key="2">
    <source>
        <dbReference type="ARBA" id="ARBA00022485"/>
    </source>
</evidence>
<keyword evidence="10" id="KW-1185">Reference proteome</keyword>
<feature type="domain" description="Radical SAM core" evidence="8">
    <location>
        <begin position="35"/>
        <end position="252"/>
    </location>
</feature>
<keyword evidence="4" id="KW-0479">Metal-binding</keyword>
<dbReference type="RefSeq" id="WP_301662848.1">
    <property type="nucleotide sequence ID" value="NZ_VCYH01000001.1"/>
</dbReference>
<organism evidence="9 10">
    <name type="scientific">Methanoculleus frigidifontis</name>
    <dbReference type="NCBI Taxonomy" id="2584085"/>
    <lineage>
        <taxon>Archaea</taxon>
        <taxon>Methanobacteriati</taxon>
        <taxon>Methanobacteriota</taxon>
        <taxon>Stenosarchaea group</taxon>
        <taxon>Methanomicrobia</taxon>
        <taxon>Methanomicrobiales</taxon>
        <taxon>Methanomicrobiaceae</taxon>
        <taxon>Methanoculleus</taxon>
    </lineage>
</organism>
<dbReference type="PANTHER" id="PTHR11228:SF7">
    <property type="entry name" value="PQQA PEPTIDE CYCLASE"/>
    <property type="match status" value="1"/>
</dbReference>
<evidence type="ECO:0000256" key="3">
    <source>
        <dbReference type="ARBA" id="ARBA00022691"/>
    </source>
</evidence>
<evidence type="ECO:0000256" key="6">
    <source>
        <dbReference type="ARBA" id="ARBA00023014"/>
    </source>
</evidence>
<dbReference type="SFLD" id="SFLDG01067">
    <property type="entry name" value="SPASM/twitch_domain_containing"/>
    <property type="match status" value="2"/>
</dbReference>
<dbReference type="Pfam" id="PF04055">
    <property type="entry name" value="Radical_SAM"/>
    <property type="match status" value="1"/>
</dbReference>
<evidence type="ECO:0000259" key="8">
    <source>
        <dbReference type="PROSITE" id="PS51918"/>
    </source>
</evidence>
<dbReference type="SMART" id="SM00729">
    <property type="entry name" value="Elp3"/>
    <property type="match status" value="1"/>
</dbReference>
<dbReference type="InterPro" id="IPR023885">
    <property type="entry name" value="4Fe4S-binding_SPASM_dom"/>
</dbReference>
<dbReference type="InterPro" id="IPR050377">
    <property type="entry name" value="Radical_SAM_PqqE_MftC-like"/>
</dbReference>
<dbReference type="InterPro" id="IPR006638">
    <property type="entry name" value="Elp3/MiaA/NifB-like_rSAM"/>
</dbReference>
<dbReference type="InterPro" id="IPR034391">
    <property type="entry name" value="AdoMet-like_SPASM_containing"/>
</dbReference>
<name>A0ABT8M786_9EURY</name>
<dbReference type="InterPro" id="IPR007197">
    <property type="entry name" value="rSAM"/>
</dbReference>
<dbReference type="CDD" id="cd21123">
    <property type="entry name" value="SPASM_MftC-like"/>
    <property type="match status" value="1"/>
</dbReference>
<dbReference type="Pfam" id="PF13186">
    <property type="entry name" value="SPASM"/>
    <property type="match status" value="1"/>
</dbReference>
<evidence type="ECO:0000256" key="7">
    <source>
        <dbReference type="SAM" id="MobiDB-lite"/>
    </source>
</evidence>
<dbReference type="Proteomes" id="UP001168338">
    <property type="component" value="Unassembled WGS sequence"/>
</dbReference>
<dbReference type="Gene3D" id="3.20.20.70">
    <property type="entry name" value="Aldolase class I"/>
    <property type="match status" value="1"/>
</dbReference>
<evidence type="ECO:0000256" key="1">
    <source>
        <dbReference type="ARBA" id="ARBA00001966"/>
    </source>
</evidence>
<evidence type="ECO:0000256" key="4">
    <source>
        <dbReference type="ARBA" id="ARBA00022723"/>
    </source>
</evidence>
<dbReference type="PIRSF" id="PIRSF037420">
    <property type="entry name" value="PQQ_syn_pqqE"/>
    <property type="match status" value="1"/>
</dbReference>
<evidence type="ECO:0000313" key="9">
    <source>
        <dbReference type="EMBL" id="MDN7023795.1"/>
    </source>
</evidence>
<accession>A0ABT8M786</accession>
<gene>
    <name evidence="9" type="ORF">FGU65_02595</name>
</gene>